<evidence type="ECO:0000313" key="4">
    <source>
        <dbReference type="Proteomes" id="UP000240739"/>
    </source>
</evidence>
<dbReference type="GO" id="GO:0003700">
    <property type="term" value="F:DNA-binding transcription factor activity"/>
    <property type="evidence" value="ECO:0007669"/>
    <property type="project" value="InterPro"/>
</dbReference>
<dbReference type="EMBL" id="PYYB01000001">
    <property type="protein sequence ID" value="PTL59592.1"/>
    <property type="molecule type" value="Genomic_DNA"/>
</dbReference>
<evidence type="ECO:0000256" key="1">
    <source>
        <dbReference type="ARBA" id="ARBA00023125"/>
    </source>
</evidence>
<dbReference type="RefSeq" id="WP_107568235.1">
    <property type="nucleotide sequence ID" value="NZ_PYYB01000001.1"/>
</dbReference>
<proteinExistence type="predicted"/>
<dbReference type="GO" id="GO:0003677">
    <property type="term" value="F:DNA binding"/>
    <property type="evidence" value="ECO:0007669"/>
    <property type="project" value="UniProtKB-KW"/>
</dbReference>
<dbReference type="PANTHER" id="PTHR30204">
    <property type="entry name" value="REDOX-CYCLING DRUG-SENSING TRANSCRIPTIONAL ACTIVATOR SOXR"/>
    <property type="match status" value="1"/>
</dbReference>
<keyword evidence="1" id="KW-0238">DNA-binding</keyword>
<dbReference type="Gene3D" id="1.10.1660.10">
    <property type="match status" value="1"/>
</dbReference>
<dbReference type="InterPro" id="IPR000551">
    <property type="entry name" value="MerR-type_HTH_dom"/>
</dbReference>
<dbReference type="PRINTS" id="PR00040">
    <property type="entry name" value="HTHMERR"/>
</dbReference>
<dbReference type="InterPro" id="IPR047057">
    <property type="entry name" value="MerR_fam"/>
</dbReference>
<organism evidence="3 4">
    <name type="scientific">Paraconexibacter algicola</name>
    <dbReference type="NCBI Taxonomy" id="2133960"/>
    <lineage>
        <taxon>Bacteria</taxon>
        <taxon>Bacillati</taxon>
        <taxon>Actinomycetota</taxon>
        <taxon>Thermoleophilia</taxon>
        <taxon>Solirubrobacterales</taxon>
        <taxon>Paraconexibacteraceae</taxon>
        <taxon>Paraconexibacter</taxon>
    </lineage>
</organism>
<comment type="caution">
    <text evidence="3">The sequence shown here is derived from an EMBL/GenBank/DDBJ whole genome shotgun (WGS) entry which is preliminary data.</text>
</comment>
<dbReference type="OrthoDB" id="3830374at2"/>
<feature type="domain" description="HTH merR-type" evidence="2">
    <location>
        <begin position="1"/>
        <end position="71"/>
    </location>
</feature>
<dbReference type="PANTHER" id="PTHR30204:SF93">
    <property type="entry name" value="HTH MERR-TYPE DOMAIN-CONTAINING PROTEIN"/>
    <property type="match status" value="1"/>
</dbReference>
<reference evidence="3 4" key="1">
    <citation type="submission" date="2018-03" db="EMBL/GenBank/DDBJ databases">
        <title>Aquarubrobacter algicola gen. nov., sp. nov., a novel actinobacterium isolated from shallow eutrophic lake during the end of cyanobacterial harmful algal blooms.</title>
        <authorList>
            <person name="Chun S.J."/>
        </authorList>
    </citation>
    <scope>NUCLEOTIDE SEQUENCE [LARGE SCALE GENOMIC DNA]</scope>
    <source>
        <strain evidence="3 4">Seoho-28</strain>
    </source>
</reference>
<accession>A0A2T4UK16</accession>
<evidence type="ECO:0000313" key="3">
    <source>
        <dbReference type="EMBL" id="PTL59592.1"/>
    </source>
</evidence>
<dbReference type="SMART" id="SM00422">
    <property type="entry name" value="HTH_MERR"/>
    <property type="match status" value="1"/>
</dbReference>
<evidence type="ECO:0000259" key="2">
    <source>
        <dbReference type="PROSITE" id="PS50937"/>
    </source>
</evidence>
<gene>
    <name evidence="3" type="ORF">C7Y72_07985</name>
</gene>
<dbReference type="SUPFAM" id="SSF46955">
    <property type="entry name" value="Putative DNA-binding domain"/>
    <property type="match status" value="1"/>
</dbReference>
<name>A0A2T4UK16_9ACTN</name>
<dbReference type="InterPro" id="IPR009061">
    <property type="entry name" value="DNA-bd_dom_put_sf"/>
</dbReference>
<dbReference type="Pfam" id="PF13411">
    <property type="entry name" value="MerR_1"/>
    <property type="match status" value="1"/>
</dbReference>
<keyword evidence="4" id="KW-1185">Reference proteome</keyword>
<dbReference type="Proteomes" id="UP000240739">
    <property type="component" value="Unassembled WGS sequence"/>
</dbReference>
<dbReference type="PROSITE" id="PS50937">
    <property type="entry name" value="HTH_MERR_2"/>
    <property type="match status" value="1"/>
</dbReference>
<dbReference type="AlphaFoldDB" id="A0A2T4UK16"/>
<protein>
    <recommendedName>
        <fullName evidence="2">HTH merR-type domain-containing protein</fullName>
    </recommendedName>
</protein>
<sequence length="248" mass="26747">MAPLTIEELSAQVGVTVRNIRAYQAQGLIDAPERSGRVALYDDAHVARLELVRDLREQGIGLPAIERLLRWGEGIDPRELRAFADTLMHGLLEESPLVLSPQDVSDVWGDQVTPELVQRSIATGFLRLEDDGRIVVMSPTLRAHGMQLAALGVSFEEAVSVLEQLNHHLDALAVVFADLFTRNVSGPALADGGGDRAAALAQVTAAVDTMRPWATSAVNAAFRLAMQRRAEEALAEILPDGDEPPPGP</sequence>